<reference evidence="1 2" key="1">
    <citation type="journal article" date="2022" name="Genome Biol. Evol.">
        <title>The Spruce Budworm Genome: Reconstructing the Evolutionary History of Antifreeze Proteins.</title>
        <authorList>
            <person name="Beliveau C."/>
            <person name="Gagne P."/>
            <person name="Picq S."/>
            <person name="Vernygora O."/>
            <person name="Keeling C.I."/>
            <person name="Pinkney K."/>
            <person name="Doucet D."/>
            <person name="Wen F."/>
            <person name="Johnston J.S."/>
            <person name="Maaroufi H."/>
            <person name="Boyle B."/>
            <person name="Laroche J."/>
            <person name="Dewar K."/>
            <person name="Juretic N."/>
            <person name="Blackburn G."/>
            <person name="Nisole A."/>
            <person name="Brunet B."/>
            <person name="Brandao M."/>
            <person name="Lumley L."/>
            <person name="Duan J."/>
            <person name="Quan G."/>
            <person name="Lucarotti C.J."/>
            <person name="Roe A.D."/>
            <person name="Sperling F.A.H."/>
            <person name="Levesque R.C."/>
            <person name="Cusson M."/>
        </authorList>
    </citation>
    <scope>NUCLEOTIDE SEQUENCE [LARGE SCALE GENOMIC DNA]</scope>
    <source>
        <strain evidence="1">Glfc:IPQL:Cfum</strain>
    </source>
</reference>
<gene>
    <name evidence="1" type="ORF">MSG28_007627</name>
</gene>
<name>A0ACC0JY98_CHOFU</name>
<protein>
    <submittedName>
        <fullName evidence="1">Uncharacterized protein</fullName>
    </submittedName>
</protein>
<comment type="caution">
    <text evidence="1">The sequence shown here is derived from an EMBL/GenBank/DDBJ whole genome shotgun (WGS) entry which is preliminary data.</text>
</comment>
<accession>A0ACC0JY98</accession>
<proteinExistence type="predicted"/>
<dbReference type="EMBL" id="CM046112">
    <property type="protein sequence ID" value="KAI8429058.1"/>
    <property type="molecule type" value="Genomic_DNA"/>
</dbReference>
<sequence length="124" mass="13459">MCLKVVLFSVVAAVCHAGYIGLDATSSQTVVRHDELEGHIGVGAPIYEQNYETGDSYYGQHEVHDAYSAGVQDYGGYQPLATYAAGYNNYFEARDGDVVKGMYTLVEPDGNVRTVHYTADDAHG</sequence>
<organism evidence="1 2">
    <name type="scientific">Choristoneura fumiferana</name>
    <name type="common">Spruce budworm moth</name>
    <name type="synonym">Archips fumiferana</name>
    <dbReference type="NCBI Taxonomy" id="7141"/>
    <lineage>
        <taxon>Eukaryota</taxon>
        <taxon>Metazoa</taxon>
        <taxon>Ecdysozoa</taxon>
        <taxon>Arthropoda</taxon>
        <taxon>Hexapoda</taxon>
        <taxon>Insecta</taxon>
        <taxon>Pterygota</taxon>
        <taxon>Neoptera</taxon>
        <taxon>Endopterygota</taxon>
        <taxon>Lepidoptera</taxon>
        <taxon>Glossata</taxon>
        <taxon>Ditrysia</taxon>
        <taxon>Tortricoidea</taxon>
        <taxon>Tortricidae</taxon>
        <taxon>Tortricinae</taxon>
        <taxon>Choristoneura</taxon>
    </lineage>
</organism>
<evidence type="ECO:0000313" key="1">
    <source>
        <dbReference type="EMBL" id="KAI8429058.1"/>
    </source>
</evidence>
<dbReference type="Proteomes" id="UP001064048">
    <property type="component" value="Chromosome 12"/>
</dbReference>
<keyword evidence="2" id="KW-1185">Reference proteome</keyword>
<evidence type="ECO:0000313" key="2">
    <source>
        <dbReference type="Proteomes" id="UP001064048"/>
    </source>
</evidence>